<proteinExistence type="predicted"/>
<evidence type="ECO:0000256" key="1">
    <source>
        <dbReference type="SAM" id="MobiDB-lite"/>
    </source>
</evidence>
<dbReference type="AlphaFoldDB" id="A0A813FZP4"/>
<protein>
    <submittedName>
        <fullName evidence="2">Uncharacterized protein</fullName>
    </submittedName>
</protein>
<feature type="compositionally biased region" description="Polar residues" evidence="1">
    <location>
        <begin position="70"/>
        <end position="89"/>
    </location>
</feature>
<organism evidence="2 3">
    <name type="scientific">Polarella glacialis</name>
    <name type="common">Dinoflagellate</name>
    <dbReference type="NCBI Taxonomy" id="89957"/>
    <lineage>
        <taxon>Eukaryota</taxon>
        <taxon>Sar</taxon>
        <taxon>Alveolata</taxon>
        <taxon>Dinophyceae</taxon>
        <taxon>Suessiales</taxon>
        <taxon>Suessiaceae</taxon>
        <taxon>Polarella</taxon>
    </lineage>
</organism>
<dbReference type="Proteomes" id="UP000654075">
    <property type="component" value="Unassembled WGS sequence"/>
</dbReference>
<feature type="non-terminal residue" evidence="2">
    <location>
        <position position="134"/>
    </location>
</feature>
<reference evidence="2" key="1">
    <citation type="submission" date="2021-02" db="EMBL/GenBank/DDBJ databases">
        <authorList>
            <person name="Dougan E. K."/>
            <person name="Rhodes N."/>
            <person name="Thang M."/>
            <person name="Chan C."/>
        </authorList>
    </citation>
    <scope>NUCLEOTIDE SEQUENCE</scope>
</reference>
<dbReference type="EMBL" id="CAJNNV010026383">
    <property type="protein sequence ID" value="CAE8618056.1"/>
    <property type="molecule type" value="Genomic_DNA"/>
</dbReference>
<feature type="region of interest" description="Disordered" evidence="1">
    <location>
        <begin position="70"/>
        <end position="90"/>
    </location>
</feature>
<feature type="region of interest" description="Disordered" evidence="1">
    <location>
        <begin position="102"/>
        <end position="134"/>
    </location>
</feature>
<comment type="caution">
    <text evidence="2">The sequence shown here is derived from an EMBL/GenBank/DDBJ whole genome shotgun (WGS) entry which is preliminary data.</text>
</comment>
<evidence type="ECO:0000313" key="2">
    <source>
        <dbReference type="EMBL" id="CAE8618056.1"/>
    </source>
</evidence>
<sequence>ALLVHVHVGAKYVENLERVLCGDVTAIQMASLLGRGPLAAGSCGPDDELRVEGIQVGGLAYMLFNGNQQHGPMEMSSSTRKVQTKNPLQTLDLRRISATRLAALTKPRASPPPPGPFLRGRQRRQRRQVQPRQP</sequence>
<gene>
    <name evidence="2" type="ORF">PGLA1383_LOCUS35710</name>
</gene>
<keyword evidence="3" id="KW-1185">Reference proteome</keyword>
<feature type="compositionally biased region" description="Basic residues" evidence="1">
    <location>
        <begin position="120"/>
        <end position="134"/>
    </location>
</feature>
<accession>A0A813FZP4</accession>
<evidence type="ECO:0000313" key="3">
    <source>
        <dbReference type="Proteomes" id="UP000654075"/>
    </source>
</evidence>
<name>A0A813FZP4_POLGL</name>